<accession>A0A3B1CTV9</accession>
<evidence type="ECO:0000313" key="1">
    <source>
        <dbReference type="EMBL" id="VAX26080.1"/>
    </source>
</evidence>
<gene>
    <name evidence="1" type="ORF">MNBD_IGNAVI01-2311</name>
</gene>
<dbReference type="EMBL" id="UOGD01000322">
    <property type="protein sequence ID" value="VAX26080.1"/>
    <property type="molecule type" value="Genomic_DNA"/>
</dbReference>
<name>A0A3B1CTV9_9ZZZZ</name>
<sequence>MKCIYFILITLILTFRSIAQPNL</sequence>
<feature type="non-terminal residue" evidence="1">
    <location>
        <position position="23"/>
    </location>
</feature>
<proteinExistence type="predicted"/>
<protein>
    <submittedName>
        <fullName evidence="1">Uncharacterized protein</fullName>
    </submittedName>
</protein>
<dbReference type="AlphaFoldDB" id="A0A3B1CTV9"/>
<reference evidence="1" key="1">
    <citation type="submission" date="2018-06" db="EMBL/GenBank/DDBJ databases">
        <authorList>
            <person name="Zhirakovskaya E."/>
        </authorList>
    </citation>
    <scope>NUCLEOTIDE SEQUENCE</scope>
</reference>
<organism evidence="1">
    <name type="scientific">hydrothermal vent metagenome</name>
    <dbReference type="NCBI Taxonomy" id="652676"/>
    <lineage>
        <taxon>unclassified sequences</taxon>
        <taxon>metagenomes</taxon>
        <taxon>ecological metagenomes</taxon>
    </lineage>
</organism>